<comment type="subcellular location">
    <subcellularLocation>
        <location evidence="1">Membrane</location>
        <topology evidence="1">Multi-pass membrane protein</topology>
    </subcellularLocation>
</comment>
<dbReference type="Gene3D" id="1.10.3730.20">
    <property type="match status" value="1"/>
</dbReference>
<protein>
    <submittedName>
        <fullName evidence="8">DMT family transporter</fullName>
    </submittedName>
</protein>
<dbReference type="Pfam" id="PF00892">
    <property type="entry name" value="EamA"/>
    <property type="match status" value="2"/>
</dbReference>
<dbReference type="PANTHER" id="PTHR32322">
    <property type="entry name" value="INNER MEMBRANE TRANSPORTER"/>
    <property type="match status" value="1"/>
</dbReference>
<gene>
    <name evidence="8" type="ORF">IG617_15505</name>
</gene>
<feature type="transmembrane region" description="Helical" evidence="6">
    <location>
        <begin position="151"/>
        <end position="170"/>
    </location>
</feature>
<feature type="transmembrane region" description="Helical" evidence="6">
    <location>
        <begin position="72"/>
        <end position="92"/>
    </location>
</feature>
<feature type="transmembrane region" description="Helical" evidence="6">
    <location>
        <begin position="126"/>
        <end position="145"/>
    </location>
</feature>
<feature type="transmembrane region" description="Helical" evidence="6">
    <location>
        <begin position="269"/>
        <end position="288"/>
    </location>
</feature>
<dbReference type="InterPro" id="IPR037185">
    <property type="entry name" value="EmrE-like"/>
</dbReference>
<accession>A0ABR9CCU4</accession>
<evidence type="ECO:0000256" key="1">
    <source>
        <dbReference type="ARBA" id="ARBA00004141"/>
    </source>
</evidence>
<feature type="domain" description="EamA" evidence="7">
    <location>
        <begin position="10"/>
        <end position="141"/>
    </location>
</feature>
<feature type="transmembrane region" description="Helical" evidence="6">
    <location>
        <begin position="12"/>
        <end position="31"/>
    </location>
</feature>
<dbReference type="RefSeq" id="WP_192110136.1">
    <property type="nucleotide sequence ID" value="NZ_JACYXJ010000005.1"/>
</dbReference>
<dbReference type="InterPro" id="IPR000620">
    <property type="entry name" value="EamA_dom"/>
</dbReference>
<name>A0ABR9CCU4_9HYPH</name>
<comment type="caution">
    <text evidence="8">The sequence shown here is derived from an EMBL/GenBank/DDBJ whole genome shotgun (WGS) entry which is preliminary data.</text>
</comment>
<evidence type="ECO:0000256" key="5">
    <source>
        <dbReference type="ARBA" id="ARBA00023136"/>
    </source>
</evidence>
<organism evidence="8 9">
    <name type="scientific">Roseibium polysiphoniae</name>
    <dbReference type="NCBI Taxonomy" id="2571221"/>
    <lineage>
        <taxon>Bacteria</taxon>
        <taxon>Pseudomonadati</taxon>
        <taxon>Pseudomonadota</taxon>
        <taxon>Alphaproteobacteria</taxon>
        <taxon>Hyphomicrobiales</taxon>
        <taxon>Stappiaceae</taxon>
        <taxon>Roseibium</taxon>
    </lineage>
</organism>
<feature type="transmembrane region" description="Helical" evidence="6">
    <location>
        <begin position="98"/>
        <end position="119"/>
    </location>
</feature>
<sequence>MIRTNKNFALGALWAIFAIVIWAGSLVLLRFGTITHLNAYDLTALRFGLAGVLLLPIVVRQGFARDRLGLKGLFVMIGGFGAPYIILISYALRSAPASAAGAVNPGIMAVSSVLLGAVAFKDKVGVRHVAGILSILIGLLIPVLLSSAGFTGGQAILVLTGLMWASYALIVRKSGVAALHATAIVAVGSAAVYMPVYILFLPKQIAEAPGRDILVQMGFQGVLVSIFALYAFNRSSELLGPVTGSTLPALIPLVTLLMGFIVLDEQAGSIEAIVAIAIGIGVALILSARKHVSSSQIQ</sequence>
<evidence type="ECO:0000256" key="2">
    <source>
        <dbReference type="ARBA" id="ARBA00007362"/>
    </source>
</evidence>
<feature type="transmembrane region" description="Helical" evidence="6">
    <location>
        <begin position="43"/>
        <end position="60"/>
    </location>
</feature>
<evidence type="ECO:0000259" key="7">
    <source>
        <dbReference type="Pfam" id="PF00892"/>
    </source>
</evidence>
<proteinExistence type="inferred from homology"/>
<feature type="transmembrane region" description="Helical" evidence="6">
    <location>
        <begin position="177"/>
        <end position="201"/>
    </location>
</feature>
<evidence type="ECO:0000256" key="3">
    <source>
        <dbReference type="ARBA" id="ARBA00022692"/>
    </source>
</evidence>
<keyword evidence="4 6" id="KW-1133">Transmembrane helix</keyword>
<keyword evidence="3 6" id="KW-0812">Transmembrane</keyword>
<reference evidence="8 9" key="1">
    <citation type="submission" date="2020-09" db="EMBL/GenBank/DDBJ databases">
        <title>The genome sequence of type strain Labrenzia polysiphoniae KACC 19711.</title>
        <authorList>
            <person name="Liu Y."/>
        </authorList>
    </citation>
    <scope>NUCLEOTIDE SEQUENCE [LARGE SCALE GENOMIC DNA]</scope>
    <source>
        <strain evidence="8 9">KACC 19711</strain>
    </source>
</reference>
<feature type="transmembrane region" description="Helical" evidence="6">
    <location>
        <begin position="213"/>
        <end position="232"/>
    </location>
</feature>
<evidence type="ECO:0000313" key="9">
    <source>
        <dbReference type="Proteomes" id="UP000615687"/>
    </source>
</evidence>
<keyword evidence="9" id="KW-1185">Reference proteome</keyword>
<dbReference type="EMBL" id="JACYXJ010000005">
    <property type="protein sequence ID" value="MBD8877704.1"/>
    <property type="molecule type" value="Genomic_DNA"/>
</dbReference>
<evidence type="ECO:0000313" key="8">
    <source>
        <dbReference type="EMBL" id="MBD8877704.1"/>
    </source>
</evidence>
<feature type="domain" description="EamA" evidence="7">
    <location>
        <begin position="155"/>
        <end position="286"/>
    </location>
</feature>
<dbReference type="SUPFAM" id="SSF103481">
    <property type="entry name" value="Multidrug resistance efflux transporter EmrE"/>
    <property type="match status" value="1"/>
</dbReference>
<dbReference type="PANTHER" id="PTHR32322:SF2">
    <property type="entry name" value="EAMA DOMAIN-CONTAINING PROTEIN"/>
    <property type="match status" value="1"/>
</dbReference>
<feature type="transmembrane region" description="Helical" evidence="6">
    <location>
        <begin position="244"/>
        <end position="263"/>
    </location>
</feature>
<evidence type="ECO:0000256" key="4">
    <source>
        <dbReference type="ARBA" id="ARBA00022989"/>
    </source>
</evidence>
<keyword evidence="5 6" id="KW-0472">Membrane</keyword>
<dbReference type="InterPro" id="IPR050638">
    <property type="entry name" value="AA-Vitamin_Transporters"/>
</dbReference>
<comment type="similarity">
    <text evidence="2">Belongs to the EamA transporter family.</text>
</comment>
<evidence type="ECO:0000256" key="6">
    <source>
        <dbReference type="SAM" id="Phobius"/>
    </source>
</evidence>
<dbReference type="Proteomes" id="UP000615687">
    <property type="component" value="Unassembled WGS sequence"/>
</dbReference>